<dbReference type="CDD" id="cd05288">
    <property type="entry name" value="PGDH"/>
    <property type="match status" value="1"/>
</dbReference>
<keyword evidence="4" id="KW-1185">Reference proteome</keyword>
<proteinExistence type="predicted"/>
<dbReference type="GO" id="GO:0016628">
    <property type="term" value="F:oxidoreductase activity, acting on the CH-CH group of donors, NAD or NADP as acceptor"/>
    <property type="evidence" value="ECO:0007669"/>
    <property type="project" value="InterPro"/>
</dbReference>
<organism evidence="3 4">
    <name type="scientific">Zasmidium cellare ATCC 36951</name>
    <dbReference type="NCBI Taxonomy" id="1080233"/>
    <lineage>
        <taxon>Eukaryota</taxon>
        <taxon>Fungi</taxon>
        <taxon>Dikarya</taxon>
        <taxon>Ascomycota</taxon>
        <taxon>Pezizomycotina</taxon>
        <taxon>Dothideomycetes</taxon>
        <taxon>Dothideomycetidae</taxon>
        <taxon>Mycosphaerellales</taxon>
        <taxon>Mycosphaerellaceae</taxon>
        <taxon>Zasmidium</taxon>
    </lineage>
</organism>
<dbReference type="InterPro" id="IPR045010">
    <property type="entry name" value="MDR_fam"/>
</dbReference>
<dbReference type="GeneID" id="54571243"/>
<dbReference type="SUPFAM" id="SSF51735">
    <property type="entry name" value="NAD(P)-binding Rossmann-fold domains"/>
    <property type="match status" value="1"/>
</dbReference>
<reference evidence="3" key="1">
    <citation type="journal article" date="2020" name="Stud. Mycol.">
        <title>101 Dothideomycetes genomes: a test case for predicting lifestyles and emergence of pathogens.</title>
        <authorList>
            <person name="Haridas S."/>
            <person name="Albert R."/>
            <person name="Binder M."/>
            <person name="Bloem J."/>
            <person name="Labutti K."/>
            <person name="Salamov A."/>
            <person name="Andreopoulos B."/>
            <person name="Baker S."/>
            <person name="Barry K."/>
            <person name="Bills G."/>
            <person name="Bluhm B."/>
            <person name="Cannon C."/>
            <person name="Castanera R."/>
            <person name="Culley D."/>
            <person name="Daum C."/>
            <person name="Ezra D."/>
            <person name="Gonzalez J."/>
            <person name="Henrissat B."/>
            <person name="Kuo A."/>
            <person name="Liang C."/>
            <person name="Lipzen A."/>
            <person name="Lutzoni F."/>
            <person name="Magnuson J."/>
            <person name="Mondo S."/>
            <person name="Nolan M."/>
            <person name="Ohm R."/>
            <person name="Pangilinan J."/>
            <person name="Park H.-J."/>
            <person name="Ramirez L."/>
            <person name="Alfaro M."/>
            <person name="Sun H."/>
            <person name="Tritt A."/>
            <person name="Yoshinaga Y."/>
            <person name="Zwiers L.-H."/>
            <person name="Turgeon B."/>
            <person name="Goodwin S."/>
            <person name="Spatafora J."/>
            <person name="Crous P."/>
            <person name="Grigoriev I."/>
        </authorList>
    </citation>
    <scope>NUCLEOTIDE SEQUENCE</scope>
    <source>
        <strain evidence="3">ATCC 36951</strain>
    </source>
</reference>
<dbReference type="Pfam" id="PF16884">
    <property type="entry name" value="ADH_N_2"/>
    <property type="match status" value="1"/>
</dbReference>
<feature type="domain" description="Enoyl reductase (ER)" evidence="2">
    <location>
        <begin position="98"/>
        <end position="344"/>
    </location>
</feature>
<dbReference type="PANTHER" id="PTHR43205">
    <property type="entry name" value="PROSTAGLANDIN REDUCTASE"/>
    <property type="match status" value="1"/>
</dbReference>
<dbReference type="PANTHER" id="PTHR43205:SF7">
    <property type="entry name" value="PROSTAGLANDIN REDUCTASE 1"/>
    <property type="match status" value="1"/>
</dbReference>
<dbReference type="Proteomes" id="UP000799537">
    <property type="component" value="Unassembled WGS sequence"/>
</dbReference>
<sequence>MIMPSTRNISLVFKAVPKGMPIPGEHLIIEDRPIDLEKIPENGLVVRNIYNSLDPYMRLMLVEPDTKHYRKPCTLNSPLRSLAVAEVIHSSCDDYPIGTLIRTSLPIAEYSVLSREDIDMASSSAKVKTLPSSTTLHPAYYLGPLGMPGLTAYSSLFEIGKPRPGETIFVSSAAGAVGQIVGQIARLQGLKVIGSAGSAVFNYKEESTLSALQRLAPEGIDIYFDNVGGQTLEDALACMRKHGRIIVCGMLSQYDSTSSTDTSQSSYGVKNLFRLFSQGLTMRGFQVGMRDFGPKYEEDFERDMGFWIGEGKIKAVVSEVTGIERGAEGFVGMLKGDGFGKACLRVEGSGVGGGDGRELFRRI</sequence>
<evidence type="ECO:0000313" key="3">
    <source>
        <dbReference type="EMBL" id="KAF2163118.1"/>
    </source>
</evidence>
<dbReference type="Gene3D" id="3.90.180.10">
    <property type="entry name" value="Medium-chain alcohol dehydrogenases, catalytic domain"/>
    <property type="match status" value="1"/>
</dbReference>
<evidence type="ECO:0000259" key="2">
    <source>
        <dbReference type="SMART" id="SM00829"/>
    </source>
</evidence>
<dbReference type="InterPro" id="IPR036291">
    <property type="entry name" value="NAD(P)-bd_dom_sf"/>
</dbReference>
<dbReference type="InterPro" id="IPR041694">
    <property type="entry name" value="ADH_N_2"/>
</dbReference>
<dbReference type="SMART" id="SM00829">
    <property type="entry name" value="PKS_ER"/>
    <property type="match status" value="1"/>
</dbReference>
<dbReference type="Gene3D" id="3.40.50.720">
    <property type="entry name" value="NAD(P)-binding Rossmann-like Domain"/>
    <property type="match status" value="1"/>
</dbReference>
<gene>
    <name evidence="3" type="ORF">M409DRAFT_68738</name>
</gene>
<dbReference type="InterPro" id="IPR013149">
    <property type="entry name" value="ADH-like_C"/>
</dbReference>
<dbReference type="OrthoDB" id="809632at2759"/>
<dbReference type="SUPFAM" id="SSF50129">
    <property type="entry name" value="GroES-like"/>
    <property type="match status" value="1"/>
</dbReference>
<dbReference type="InterPro" id="IPR011032">
    <property type="entry name" value="GroES-like_sf"/>
</dbReference>
<dbReference type="RefSeq" id="XP_033664007.1">
    <property type="nucleotide sequence ID" value="XM_033817971.1"/>
</dbReference>
<dbReference type="InterPro" id="IPR020843">
    <property type="entry name" value="ER"/>
</dbReference>
<dbReference type="AlphaFoldDB" id="A0A6A6CA57"/>
<keyword evidence="1" id="KW-0560">Oxidoreductase</keyword>
<protein>
    <recommendedName>
        <fullName evidence="2">Enoyl reductase (ER) domain-containing protein</fullName>
    </recommendedName>
</protein>
<dbReference type="Pfam" id="PF00107">
    <property type="entry name" value="ADH_zinc_N"/>
    <property type="match status" value="1"/>
</dbReference>
<name>A0A6A6CA57_ZASCE</name>
<evidence type="ECO:0000256" key="1">
    <source>
        <dbReference type="ARBA" id="ARBA00023002"/>
    </source>
</evidence>
<evidence type="ECO:0000313" key="4">
    <source>
        <dbReference type="Proteomes" id="UP000799537"/>
    </source>
</evidence>
<dbReference type="EMBL" id="ML993610">
    <property type="protein sequence ID" value="KAF2163118.1"/>
    <property type="molecule type" value="Genomic_DNA"/>
</dbReference>
<accession>A0A6A6CA57</accession>